<dbReference type="EMBL" id="JAENIK010000004">
    <property type="protein sequence ID" value="MBK1815024.1"/>
    <property type="molecule type" value="Genomic_DNA"/>
</dbReference>
<organism evidence="1 2">
    <name type="scientific">Luteolibacter yonseiensis</name>
    <dbReference type="NCBI Taxonomy" id="1144680"/>
    <lineage>
        <taxon>Bacteria</taxon>
        <taxon>Pseudomonadati</taxon>
        <taxon>Verrucomicrobiota</taxon>
        <taxon>Verrucomicrobiia</taxon>
        <taxon>Verrucomicrobiales</taxon>
        <taxon>Verrucomicrobiaceae</taxon>
        <taxon>Luteolibacter</taxon>
    </lineage>
</organism>
<protein>
    <recommendedName>
        <fullName evidence="3">DUF2267 domain-containing protein</fullName>
    </recommendedName>
</protein>
<name>A0A934R1G6_9BACT</name>
<dbReference type="AlphaFoldDB" id="A0A934R1G6"/>
<gene>
    <name evidence="1" type="ORF">JIN84_05320</name>
</gene>
<reference evidence="1" key="1">
    <citation type="submission" date="2021-01" db="EMBL/GenBank/DDBJ databases">
        <title>Modified the classification status of verrucomicrobia.</title>
        <authorList>
            <person name="Feng X."/>
        </authorList>
    </citation>
    <scope>NUCLEOTIDE SEQUENCE</scope>
    <source>
        <strain evidence="1">JCM 18052</strain>
    </source>
</reference>
<proteinExistence type="predicted"/>
<evidence type="ECO:0000313" key="1">
    <source>
        <dbReference type="EMBL" id="MBK1815024.1"/>
    </source>
</evidence>
<keyword evidence="2" id="KW-1185">Reference proteome</keyword>
<evidence type="ECO:0008006" key="3">
    <source>
        <dbReference type="Google" id="ProtNLM"/>
    </source>
</evidence>
<comment type="caution">
    <text evidence="1">The sequence shown here is derived from an EMBL/GenBank/DDBJ whole genome shotgun (WGS) entry which is preliminary data.</text>
</comment>
<accession>A0A934R1G6</accession>
<dbReference type="Proteomes" id="UP000600139">
    <property type="component" value="Unassembled WGS sequence"/>
</dbReference>
<dbReference type="RefSeq" id="WP_200349970.1">
    <property type="nucleotide sequence ID" value="NZ_BAABHZ010000010.1"/>
</dbReference>
<sequence length="66" mass="6845">MNELKQRLIALGLSEEMTDKAIATVADFVKSKIPAGYHSMIDDVLAGKTPELGGLLGGLGGLFGGK</sequence>
<evidence type="ECO:0000313" key="2">
    <source>
        <dbReference type="Proteomes" id="UP000600139"/>
    </source>
</evidence>